<feature type="non-terminal residue" evidence="1">
    <location>
        <position position="197"/>
    </location>
</feature>
<sequence length="197" mass="22846">MVLRNKNILGFVLVTTLLVLLLPFSVVIYAEPQNPEQQNIREQKFMEVVTQARERVYELKDRVIEEIGNVPTEIEELLNEADALLAEDDIQKAIEAMNKYRKIYRLLHRLLEQHGVDTETPEKGRGILVAINRTYLRIERLNGTINSINNTLDETDPNYEQVKTYLEWGWRNLTEAADNLAHANQSMYLEPPNITLT</sequence>
<comment type="caution">
    <text evidence="1">The sequence shown here is derived from an EMBL/GenBank/DDBJ whole genome shotgun (WGS) entry which is preliminary data.</text>
</comment>
<protein>
    <submittedName>
        <fullName evidence="1">Uncharacterized protein</fullName>
    </submittedName>
</protein>
<proteinExistence type="predicted"/>
<reference evidence="1" key="1">
    <citation type="journal article" date="2014" name="Front. Microbiol.">
        <title>High frequency of phylogenetically diverse reductive dehalogenase-homologous genes in deep subseafloor sedimentary metagenomes.</title>
        <authorList>
            <person name="Kawai M."/>
            <person name="Futagami T."/>
            <person name="Toyoda A."/>
            <person name="Takaki Y."/>
            <person name="Nishi S."/>
            <person name="Hori S."/>
            <person name="Arai W."/>
            <person name="Tsubouchi T."/>
            <person name="Morono Y."/>
            <person name="Uchiyama I."/>
            <person name="Ito T."/>
            <person name="Fujiyama A."/>
            <person name="Inagaki F."/>
            <person name="Takami H."/>
        </authorList>
    </citation>
    <scope>NUCLEOTIDE SEQUENCE</scope>
    <source>
        <strain evidence="1">Expedition CK06-06</strain>
    </source>
</reference>
<organism evidence="1">
    <name type="scientific">marine sediment metagenome</name>
    <dbReference type="NCBI Taxonomy" id="412755"/>
    <lineage>
        <taxon>unclassified sequences</taxon>
        <taxon>metagenomes</taxon>
        <taxon>ecological metagenomes</taxon>
    </lineage>
</organism>
<accession>X0VSQ8</accession>
<dbReference type="AlphaFoldDB" id="X0VSQ8"/>
<name>X0VSQ8_9ZZZZ</name>
<dbReference type="EMBL" id="BARS01029357">
    <property type="protein sequence ID" value="GAG03576.1"/>
    <property type="molecule type" value="Genomic_DNA"/>
</dbReference>
<evidence type="ECO:0000313" key="1">
    <source>
        <dbReference type="EMBL" id="GAG03576.1"/>
    </source>
</evidence>
<gene>
    <name evidence="1" type="ORF">S01H1_45888</name>
</gene>